<proteinExistence type="predicted"/>
<evidence type="ECO:0008006" key="4">
    <source>
        <dbReference type="Google" id="ProtNLM"/>
    </source>
</evidence>
<dbReference type="OrthoDB" id="1118958at2"/>
<organism evidence="2 3">
    <name type="scientific">Brumimicrobium oceani</name>
    <dbReference type="NCBI Taxonomy" id="2100725"/>
    <lineage>
        <taxon>Bacteria</taxon>
        <taxon>Pseudomonadati</taxon>
        <taxon>Bacteroidota</taxon>
        <taxon>Flavobacteriia</taxon>
        <taxon>Flavobacteriales</taxon>
        <taxon>Crocinitomicaceae</taxon>
        <taxon>Brumimicrobium</taxon>
    </lineage>
</organism>
<accession>A0A2U2X0S0</accession>
<dbReference type="Proteomes" id="UP000245370">
    <property type="component" value="Unassembled WGS sequence"/>
</dbReference>
<comment type="caution">
    <text evidence="2">The sequence shown here is derived from an EMBL/GenBank/DDBJ whole genome shotgun (WGS) entry which is preliminary data.</text>
</comment>
<dbReference type="RefSeq" id="WP_109360691.1">
    <property type="nucleotide sequence ID" value="NZ_QFRJ01000018.1"/>
</dbReference>
<sequence length="221" mass="25789">MRALLFICFTLILTIVQAQPRVVTFGEEGTEPTNPAPKNLIKLNPFEFVAGDFSIYYERILTEKLTAEVGIGMTNADLYGLVNYIDLYSPFNNFVTPKMGFSFTAAIRFYPIEALEGIYVAPEFKYRKYNWERITYDDLYFFDEPYDNEQMVEEDRTYTIPRITFGWMILYDNNLSLDWSIGLGMNTAKENIYNEETMMMEVRKRGTNPRLNLGLKIAYAF</sequence>
<dbReference type="EMBL" id="QFRJ01000018">
    <property type="protein sequence ID" value="PWH81385.1"/>
    <property type="molecule type" value="Genomic_DNA"/>
</dbReference>
<gene>
    <name evidence="2" type="ORF">DIT68_15265</name>
</gene>
<protein>
    <recommendedName>
        <fullName evidence="4">DUF3575 domain-containing protein</fullName>
    </recommendedName>
</protein>
<evidence type="ECO:0000313" key="2">
    <source>
        <dbReference type="EMBL" id="PWH81385.1"/>
    </source>
</evidence>
<reference evidence="2 3" key="1">
    <citation type="submission" date="2018-05" db="EMBL/GenBank/DDBJ databases">
        <title>Brumimicrobium oceani sp. nov., isolated from coastal sediment.</title>
        <authorList>
            <person name="Kou Y."/>
        </authorList>
    </citation>
    <scope>NUCLEOTIDE SEQUENCE [LARGE SCALE GENOMIC DNA]</scope>
    <source>
        <strain evidence="2 3">C305</strain>
    </source>
</reference>
<keyword evidence="3" id="KW-1185">Reference proteome</keyword>
<reference evidence="2 3" key="2">
    <citation type="submission" date="2018-05" db="EMBL/GenBank/DDBJ databases">
        <authorList>
            <person name="Lanie J.A."/>
            <person name="Ng W.-L."/>
            <person name="Kazmierczak K.M."/>
            <person name="Andrzejewski T.M."/>
            <person name="Davidsen T.M."/>
            <person name="Wayne K.J."/>
            <person name="Tettelin H."/>
            <person name="Glass J.I."/>
            <person name="Rusch D."/>
            <person name="Podicherti R."/>
            <person name="Tsui H.-C.T."/>
            <person name="Winkler M.E."/>
        </authorList>
    </citation>
    <scope>NUCLEOTIDE SEQUENCE [LARGE SCALE GENOMIC DNA]</scope>
    <source>
        <strain evidence="2 3">C305</strain>
    </source>
</reference>
<name>A0A2U2X0S0_9FLAO</name>
<dbReference type="AlphaFoldDB" id="A0A2U2X0S0"/>
<keyword evidence="1" id="KW-0732">Signal</keyword>
<feature type="signal peptide" evidence="1">
    <location>
        <begin position="1"/>
        <end position="18"/>
    </location>
</feature>
<evidence type="ECO:0000313" key="3">
    <source>
        <dbReference type="Proteomes" id="UP000245370"/>
    </source>
</evidence>
<evidence type="ECO:0000256" key="1">
    <source>
        <dbReference type="SAM" id="SignalP"/>
    </source>
</evidence>
<feature type="chain" id="PRO_5015557936" description="DUF3575 domain-containing protein" evidence="1">
    <location>
        <begin position="19"/>
        <end position="221"/>
    </location>
</feature>